<protein>
    <recommendedName>
        <fullName evidence="5">Pentatricopeptide repeat-containing protein</fullName>
    </recommendedName>
</protein>
<reference evidence="3 4" key="1">
    <citation type="submission" date="2024-11" db="EMBL/GenBank/DDBJ databases">
        <title>A near-complete genome assembly of Cinchona calisaya.</title>
        <authorList>
            <person name="Lian D.C."/>
            <person name="Zhao X.W."/>
            <person name="Wei L."/>
        </authorList>
    </citation>
    <scope>NUCLEOTIDE SEQUENCE [LARGE SCALE GENOMIC DNA]</scope>
    <source>
        <tissue evidence="3">Nenye</tissue>
    </source>
</reference>
<evidence type="ECO:0000313" key="4">
    <source>
        <dbReference type="Proteomes" id="UP001630127"/>
    </source>
</evidence>
<dbReference type="Gene3D" id="1.25.40.10">
    <property type="entry name" value="Tetratricopeptide repeat domain"/>
    <property type="match status" value="1"/>
</dbReference>
<dbReference type="AlphaFoldDB" id="A0ABD3A4N6"/>
<comment type="caution">
    <text evidence="3">The sequence shown here is derived from an EMBL/GenBank/DDBJ whole genome shotgun (WGS) entry which is preliminary data.</text>
</comment>
<dbReference type="InterPro" id="IPR011990">
    <property type="entry name" value="TPR-like_helical_dom_sf"/>
</dbReference>
<keyword evidence="1" id="KW-0677">Repeat</keyword>
<feature type="repeat" description="PPR" evidence="2">
    <location>
        <begin position="42"/>
        <end position="76"/>
    </location>
</feature>
<dbReference type="InterPro" id="IPR002885">
    <property type="entry name" value="PPR_rpt"/>
</dbReference>
<evidence type="ECO:0000256" key="1">
    <source>
        <dbReference type="ARBA" id="ARBA00022737"/>
    </source>
</evidence>
<proteinExistence type="predicted"/>
<evidence type="ECO:0000256" key="2">
    <source>
        <dbReference type="PROSITE-ProRule" id="PRU00708"/>
    </source>
</evidence>
<keyword evidence="4" id="KW-1185">Reference proteome</keyword>
<sequence length="99" mass="11039">MVRNGVSLGTHLSALIIYCLGCTRELVSAVKLFSLLPDEQKNTATYTALIATYFSCGDLHKRMETFDTMRRQGISVAIRTYSVPFSCLEQNCQVQKLNG</sequence>
<evidence type="ECO:0000313" key="3">
    <source>
        <dbReference type="EMBL" id="KAL3526692.1"/>
    </source>
</evidence>
<evidence type="ECO:0008006" key="5">
    <source>
        <dbReference type="Google" id="ProtNLM"/>
    </source>
</evidence>
<dbReference type="Pfam" id="PF13041">
    <property type="entry name" value="PPR_2"/>
    <property type="match status" value="1"/>
</dbReference>
<organism evidence="3 4">
    <name type="scientific">Cinchona calisaya</name>
    <dbReference type="NCBI Taxonomy" id="153742"/>
    <lineage>
        <taxon>Eukaryota</taxon>
        <taxon>Viridiplantae</taxon>
        <taxon>Streptophyta</taxon>
        <taxon>Embryophyta</taxon>
        <taxon>Tracheophyta</taxon>
        <taxon>Spermatophyta</taxon>
        <taxon>Magnoliopsida</taxon>
        <taxon>eudicotyledons</taxon>
        <taxon>Gunneridae</taxon>
        <taxon>Pentapetalae</taxon>
        <taxon>asterids</taxon>
        <taxon>lamiids</taxon>
        <taxon>Gentianales</taxon>
        <taxon>Rubiaceae</taxon>
        <taxon>Cinchonoideae</taxon>
        <taxon>Cinchoneae</taxon>
        <taxon>Cinchona</taxon>
    </lineage>
</organism>
<dbReference type="Proteomes" id="UP001630127">
    <property type="component" value="Unassembled WGS sequence"/>
</dbReference>
<name>A0ABD3A4N6_9GENT</name>
<dbReference type="PROSITE" id="PS51375">
    <property type="entry name" value="PPR"/>
    <property type="match status" value="1"/>
</dbReference>
<accession>A0ABD3A4N6</accession>
<gene>
    <name evidence="3" type="ORF">ACH5RR_011348</name>
</gene>
<dbReference type="NCBIfam" id="TIGR00756">
    <property type="entry name" value="PPR"/>
    <property type="match status" value="1"/>
</dbReference>
<dbReference type="EMBL" id="JBJUIK010000005">
    <property type="protein sequence ID" value="KAL3526692.1"/>
    <property type="molecule type" value="Genomic_DNA"/>
</dbReference>